<dbReference type="InterPro" id="IPR058598">
    <property type="entry name" value="Gly_zipper-like_dom"/>
</dbReference>
<keyword evidence="1" id="KW-0472">Membrane</keyword>
<organism evidence="3 4">
    <name type="scientific">Candidatus Mediterraneibacter faecigallinarum</name>
    <dbReference type="NCBI Taxonomy" id="2838669"/>
    <lineage>
        <taxon>Bacteria</taxon>
        <taxon>Bacillati</taxon>
        <taxon>Bacillota</taxon>
        <taxon>Clostridia</taxon>
        <taxon>Lachnospirales</taxon>
        <taxon>Lachnospiraceae</taxon>
        <taxon>Mediterraneibacter</taxon>
    </lineage>
</organism>
<evidence type="ECO:0000259" key="2">
    <source>
        <dbReference type="Pfam" id="PF26273"/>
    </source>
</evidence>
<feature type="transmembrane region" description="Helical" evidence="1">
    <location>
        <begin position="12"/>
        <end position="45"/>
    </location>
</feature>
<evidence type="ECO:0000256" key="1">
    <source>
        <dbReference type="SAM" id="Phobius"/>
    </source>
</evidence>
<comment type="caution">
    <text evidence="3">The sequence shown here is derived from an EMBL/GenBank/DDBJ whole genome shotgun (WGS) entry which is preliminary data.</text>
</comment>
<keyword evidence="1" id="KW-0812">Transmembrane</keyword>
<evidence type="ECO:0000313" key="3">
    <source>
        <dbReference type="EMBL" id="HJC39184.1"/>
    </source>
</evidence>
<dbReference type="AlphaFoldDB" id="A0A9D2NWJ1"/>
<keyword evidence="1" id="KW-1133">Transmembrane helix</keyword>
<evidence type="ECO:0000313" key="4">
    <source>
        <dbReference type="Proteomes" id="UP000823894"/>
    </source>
</evidence>
<dbReference type="Pfam" id="PF26273">
    <property type="entry name" value="Gly_zipper"/>
    <property type="match status" value="1"/>
</dbReference>
<accession>A0A9D2NWJ1</accession>
<reference evidence="3" key="2">
    <citation type="submission" date="2021-04" db="EMBL/GenBank/DDBJ databases">
        <authorList>
            <person name="Gilroy R."/>
        </authorList>
    </citation>
    <scope>NUCLEOTIDE SEQUENCE</scope>
    <source>
        <strain evidence="3">ChiGjej1B1-1692</strain>
    </source>
</reference>
<feature type="domain" description="Glycine zipper-like" evidence="2">
    <location>
        <begin position="12"/>
        <end position="45"/>
    </location>
</feature>
<dbReference type="Proteomes" id="UP000823894">
    <property type="component" value="Unassembled WGS sequence"/>
</dbReference>
<proteinExistence type="predicted"/>
<protein>
    <recommendedName>
        <fullName evidence="2">Glycine zipper-like domain-containing protein</fullName>
    </recommendedName>
</protein>
<gene>
    <name evidence="3" type="ORF">H9757_09025</name>
</gene>
<dbReference type="EMBL" id="DWWK01000143">
    <property type="protein sequence ID" value="HJC39184.1"/>
    <property type="molecule type" value="Genomic_DNA"/>
</dbReference>
<name>A0A9D2NWJ1_9FIRM</name>
<reference evidence="3" key="1">
    <citation type="journal article" date="2021" name="PeerJ">
        <title>Extensive microbial diversity within the chicken gut microbiome revealed by metagenomics and culture.</title>
        <authorList>
            <person name="Gilroy R."/>
            <person name="Ravi A."/>
            <person name="Getino M."/>
            <person name="Pursley I."/>
            <person name="Horton D.L."/>
            <person name="Alikhan N.F."/>
            <person name="Baker D."/>
            <person name="Gharbi K."/>
            <person name="Hall N."/>
            <person name="Watson M."/>
            <person name="Adriaenssens E.M."/>
            <person name="Foster-Nyarko E."/>
            <person name="Jarju S."/>
            <person name="Secka A."/>
            <person name="Antonio M."/>
            <person name="Oren A."/>
            <person name="Chaudhuri R.R."/>
            <person name="La Ragione R."/>
            <person name="Hildebrand F."/>
            <person name="Pallen M.J."/>
        </authorList>
    </citation>
    <scope>NUCLEOTIDE SEQUENCE</scope>
    <source>
        <strain evidence="3">ChiGjej1B1-1692</strain>
    </source>
</reference>
<sequence>MKDEKNNDNNSNLAIGICLGVLFGTALDNLALGLCLGAVFGLLFGNHKKK</sequence>